<evidence type="ECO:0000256" key="1">
    <source>
        <dbReference type="ARBA" id="ARBA00004651"/>
    </source>
</evidence>
<proteinExistence type="predicted"/>
<dbReference type="GO" id="GO:0033228">
    <property type="term" value="P:cysteine export across plasma membrane"/>
    <property type="evidence" value="ECO:0007669"/>
    <property type="project" value="TreeGrafter"/>
</dbReference>
<feature type="transmembrane region" description="Helical" evidence="6">
    <location>
        <begin position="139"/>
        <end position="168"/>
    </location>
</feature>
<comment type="subcellular location">
    <subcellularLocation>
        <location evidence="1">Cell membrane</location>
        <topology evidence="1">Multi-pass membrane protein</topology>
    </subcellularLocation>
</comment>
<keyword evidence="4 6" id="KW-1133">Transmembrane helix</keyword>
<dbReference type="EMBL" id="FTOE01000008">
    <property type="protein sequence ID" value="SIS94576.1"/>
    <property type="molecule type" value="Genomic_DNA"/>
</dbReference>
<gene>
    <name evidence="7" type="ORF">SAMN05421760_108127</name>
</gene>
<organism evidence="7 8">
    <name type="scientific">Neptunomonas antarctica</name>
    <dbReference type="NCBI Taxonomy" id="619304"/>
    <lineage>
        <taxon>Bacteria</taxon>
        <taxon>Pseudomonadati</taxon>
        <taxon>Pseudomonadota</taxon>
        <taxon>Gammaproteobacteria</taxon>
        <taxon>Oceanospirillales</taxon>
        <taxon>Oceanospirillaceae</taxon>
        <taxon>Neptunomonas</taxon>
    </lineage>
</organism>
<name>A0A1N7N8C8_9GAMM</name>
<dbReference type="PANTHER" id="PTHR30086">
    <property type="entry name" value="ARGININE EXPORTER PROTEIN ARGO"/>
    <property type="match status" value="1"/>
</dbReference>
<feature type="transmembrane region" description="Helical" evidence="6">
    <location>
        <begin position="42"/>
        <end position="61"/>
    </location>
</feature>
<keyword evidence="5 6" id="KW-0472">Membrane</keyword>
<dbReference type="Proteomes" id="UP000185999">
    <property type="component" value="Unassembled WGS sequence"/>
</dbReference>
<dbReference type="GO" id="GO:0005886">
    <property type="term" value="C:plasma membrane"/>
    <property type="evidence" value="ECO:0007669"/>
    <property type="project" value="UniProtKB-SubCell"/>
</dbReference>
<keyword evidence="3 6" id="KW-0812">Transmembrane</keyword>
<dbReference type="STRING" id="619304.SAMN05421760_108127"/>
<accession>A0A1N7N8C8</accession>
<feature type="transmembrane region" description="Helical" evidence="6">
    <location>
        <begin position="180"/>
        <end position="198"/>
    </location>
</feature>
<evidence type="ECO:0000256" key="2">
    <source>
        <dbReference type="ARBA" id="ARBA00022475"/>
    </source>
</evidence>
<evidence type="ECO:0000313" key="8">
    <source>
        <dbReference type="Proteomes" id="UP000185999"/>
    </source>
</evidence>
<dbReference type="RefSeq" id="WP_054341123.1">
    <property type="nucleotide sequence ID" value="NZ_FTOE01000008.1"/>
</dbReference>
<evidence type="ECO:0000256" key="6">
    <source>
        <dbReference type="SAM" id="Phobius"/>
    </source>
</evidence>
<dbReference type="InterPro" id="IPR001123">
    <property type="entry name" value="LeuE-type"/>
</dbReference>
<reference evidence="8" key="1">
    <citation type="submission" date="2017-01" db="EMBL/GenBank/DDBJ databases">
        <authorList>
            <person name="Varghese N."/>
            <person name="Submissions S."/>
        </authorList>
    </citation>
    <scope>NUCLEOTIDE SEQUENCE [LARGE SCALE GENOMIC DNA]</scope>
    <source>
        <strain evidence="8">DSM 22306</strain>
    </source>
</reference>
<evidence type="ECO:0000313" key="7">
    <source>
        <dbReference type="EMBL" id="SIS94576.1"/>
    </source>
</evidence>
<evidence type="ECO:0000256" key="4">
    <source>
        <dbReference type="ARBA" id="ARBA00022989"/>
    </source>
</evidence>
<dbReference type="OrthoDB" id="9812084at2"/>
<dbReference type="AlphaFoldDB" id="A0A1N7N8C8"/>
<evidence type="ECO:0000256" key="5">
    <source>
        <dbReference type="ARBA" id="ARBA00023136"/>
    </source>
</evidence>
<keyword evidence="2" id="KW-1003">Cell membrane</keyword>
<sequence>MAAVVLSMIVFALVGAISPGPVNIIAIGAGANFGLVKALPHVLGATVAYALIVFLVGIGLNEVLLRFPQITDVLQYIGGVFLLYMSFKIATAKPVDIDVAGQTIPPRFIEGVLAQGLNPKAWLVSMSGVSLFVSAQHPAFFYLLVFCLVSFSMCLLGVGTWAVLGHFIGKYLSDDRHQVMFNRVMGVLLSSTVVTMFLQS</sequence>
<protein>
    <submittedName>
        <fullName evidence="7">Threonine/homoserine/homoserine lactone efflux protein</fullName>
    </submittedName>
</protein>
<keyword evidence="8" id="KW-1185">Reference proteome</keyword>
<dbReference type="Pfam" id="PF01810">
    <property type="entry name" value="LysE"/>
    <property type="match status" value="1"/>
</dbReference>
<dbReference type="PANTHER" id="PTHR30086:SF20">
    <property type="entry name" value="ARGININE EXPORTER PROTEIN ARGO-RELATED"/>
    <property type="match status" value="1"/>
</dbReference>
<evidence type="ECO:0000256" key="3">
    <source>
        <dbReference type="ARBA" id="ARBA00022692"/>
    </source>
</evidence>
<dbReference type="GO" id="GO:0015171">
    <property type="term" value="F:amino acid transmembrane transporter activity"/>
    <property type="evidence" value="ECO:0007669"/>
    <property type="project" value="TreeGrafter"/>
</dbReference>